<keyword evidence="1" id="KW-0813">Transport</keyword>
<evidence type="ECO:0000313" key="6">
    <source>
        <dbReference type="Proteomes" id="UP001408789"/>
    </source>
</evidence>
<keyword evidence="6" id="KW-1185">Reference proteome</keyword>
<dbReference type="Pfam" id="PF00234">
    <property type="entry name" value="Tryp_alpha_amyl"/>
    <property type="match status" value="1"/>
</dbReference>
<dbReference type="InterPro" id="IPR016140">
    <property type="entry name" value="Bifunc_inhib/LTP/seed_store"/>
</dbReference>
<gene>
    <name evidence="5" type="ORF">SSX86_032084</name>
</gene>
<dbReference type="PANTHER" id="PTHR33214:SF80">
    <property type="entry name" value="BIFUNCTIONAL INHIBITOR_PLANT LIPID TRANSFER PROTEIN_SEED STORAGE HELICAL"/>
    <property type="match status" value="1"/>
</dbReference>
<sequence length="94" mass="9993">MNKTFNFIFMCALVIVLLGNAQKTNAATCDPRDLLPCLGFLSSGAKPSLACCSKLKSQQPCFCGYVKNPSLGRYVNSPNVKKVASACGVSIPKC</sequence>
<comment type="caution">
    <text evidence="5">The sequence shown here is derived from an EMBL/GenBank/DDBJ whole genome shotgun (WGS) entry which is preliminary data.</text>
</comment>
<organism evidence="5 6">
    <name type="scientific">Deinandra increscens subsp. villosa</name>
    <dbReference type="NCBI Taxonomy" id="3103831"/>
    <lineage>
        <taxon>Eukaryota</taxon>
        <taxon>Viridiplantae</taxon>
        <taxon>Streptophyta</taxon>
        <taxon>Embryophyta</taxon>
        <taxon>Tracheophyta</taxon>
        <taxon>Spermatophyta</taxon>
        <taxon>Magnoliopsida</taxon>
        <taxon>eudicotyledons</taxon>
        <taxon>Gunneridae</taxon>
        <taxon>Pentapetalae</taxon>
        <taxon>asterids</taxon>
        <taxon>campanulids</taxon>
        <taxon>Asterales</taxon>
        <taxon>Asteraceae</taxon>
        <taxon>Asteroideae</taxon>
        <taxon>Heliantheae alliance</taxon>
        <taxon>Madieae</taxon>
        <taxon>Madiinae</taxon>
        <taxon>Deinandra</taxon>
    </lineage>
</organism>
<evidence type="ECO:0000256" key="3">
    <source>
        <dbReference type="SAM" id="SignalP"/>
    </source>
</evidence>
<evidence type="ECO:0000259" key="4">
    <source>
        <dbReference type="SMART" id="SM00499"/>
    </source>
</evidence>
<dbReference type="InterPro" id="IPR036312">
    <property type="entry name" value="Bifun_inhib/LTP/seed_sf"/>
</dbReference>
<dbReference type="SUPFAM" id="SSF47699">
    <property type="entry name" value="Bifunctional inhibitor/lipid-transfer protein/seed storage 2S albumin"/>
    <property type="match status" value="1"/>
</dbReference>
<dbReference type="Gene3D" id="1.10.110.10">
    <property type="entry name" value="Plant lipid-transfer and hydrophobic proteins"/>
    <property type="match status" value="1"/>
</dbReference>
<dbReference type="SMART" id="SM00499">
    <property type="entry name" value="AAI"/>
    <property type="match status" value="1"/>
</dbReference>
<keyword evidence="3" id="KW-0732">Signal</keyword>
<evidence type="ECO:0000256" key="2">
    <source>
        <dbReference type="ARBA" id="ARBA00023121"/>
    </source>
</evidence>
<name>A0AAP0C7S7_9ASTR</name>
<feature type="domain" description="Bifunctional inhibitor/plant lipid transfer protein/seed storage helical" evidence="4">
    <location>
        <begin position="29"/>
        <end position="94"/>
    </location>
</feature>
<dbReference type="AlphaFoldDB" id="A0AAP0C7S7"/>
<dbReference type="Proteomes" id="UP001408789">
    <property type="component" value="Unassembled WGS sequence"/>
</dbReference>
<evidence type="ECO:0000313" key="5">
    <source>
        <dbReference type="EMBL" id="KAK9048947.1"/>
    </source>
</evidence>
<dbReference type="GO" id="GO:0006869">
    <property type="term" value="P:lipid transport"/>
    <property type="evidence" value="ECO:0007669"/>
    <property type="project" value="InterPro"/>
</dbReference>
<protein>
    <recommendedName>
        <fullName evidence="4">Bifunctional inhibitor/plant lipid transfer protein/seed storage helical domain-containing protein</fullName>
    </recommendedName>
</protein>
<feature type="chain" id="PRO_5043034228" description="Bifunctional inhibitor/plant lipid transfer protein/seed storage helical domain-containing protein" evidence="3">
    <location>
        <begin position="27"/>
        <end position="94"/>
    </location>
</feature>
<accession>A0AAP0C7S7</accession>
<dbReference type="GO" id="GO:0008289">
    <property type="term" value="F:lipid binding"/>
    <property type="evidence" value="ECO:0007669"/>
    <property type="project" value="UniProtKB-KW"/>
</dbReference>
<dbReference type="InterPro" id="IPR033872">
    <property type="entry name" value="nsLTP2"/>
</dbReference>
<keyword evidence="2" id="KW-0446">Lipid-binding</keyword>
<dbReference type="PANTHER" id="PTHR33214">
    <property type="entry name" value="BIFUNCTIONAL INHIBITOR/LIPID-TRANSFER PROTEIN/SEED STORAGE 2S ALBUMIN SUPERFAMILY PROTEIN"/>
    <property type="match status" value="1"/>
</dbReference>
<dbReference type="EMBL" id="JBCNJP010009263">
    <property type="protein sequence ID" value="KAK9048947.1"/>
    <property type="molecule type" value="Genomic_DNA"/>
</dbReference>
<reference evidence="5 6" key="1">
    <citation type="submission" date="2024-04" db="EMBL/GenBank/DDBJ databases">
        <title>The reference genome of an endangered Asteraceae, Deinandra increscens subsp. villosa, native to the Central Coast of California.</title>
        <authorList>
            <person name="Guilliams M."/>
            <person name="Hasenstab-Lehman K."/>
            <person name="Meyer R."/>
            <person name="Mcevoy S."/>
        </authorList>
    </citation>
    <scope>NUCLEOTIDE SEQUENCE [LARGE SCALE GENOMIC DNA]</scope>
    <source>
        <tissue evidence="5">Leaf</tissue>
    </source>
</reference>
<evidence type="ECO:0000256" key="1">
    <source>
        <dbReference type="ARBA" id="ARBA00022448"/>
    </source>
</evidence>
<dbReference type="CDD" id="cd01959">
    <property type="entry name" value="nsLTP2"/>
    <property type="match status" value="1"/>
</dbReference>
<proteinExistence type="predicted"/>
<feature type="signal peptide" evidence="3">
    <location>
        <begin position="1"/>
        <end position="26"/>
    </location>
</feature>